<feature type="transmembrane region" description="Helical" evidence="1">
    <location>
        <begin position="42"/>
        <end position="62"/>
    </location>
</feature>
<gene>
    <name evidence="2" type="ordered locus">CHU_1186</name>
</gene>
<evidence type="ECO:0000313" key="3">
    <source>
        <dbReference type="Proteomes" id="UP000001822"/>
    </source>
</evidence>
<reference evidence="2 3" key="1">
    <citation type="journal article" date="2007" name="Appl. Environ. Microbiol.">
        <title>Genome sequence of the cellulolytic gliding bacterium Cytophaga hutchinsonii.</title>
        <authorList>
            <person name="Xie G."/>
            <person name="Bruce D.C."/>
            <person name="Challacombe J.F."/>
            <person name="Chertkov O."/>
            <person name="Detter J.C."/>
            <person name="Gilna P."/>
            <person name="Han C.S."/>
            <person name="Lucas S."/>
            <person name="Misra M."/>
            <person name="Myers G.L."/>
            <person name="Richardson P."/>
            <person name="Tapia R."/>
            <person name="Thayer N."/>
            <person name="Thompson L.S."/>
            <person name="Brettin T.S."/>
            <person name="Henrissat B."/>
            <person name="Wilson D.B."/>
            <person name="McBride M.J."/>
        </authorList>
    </citation>
    <scope>NUCLEOTIDE SEQUENCE [LARGE SCALE GENOMIC DNA]</scope>
    <source>
        <strain evidence="3">ATCC 33406 / DSM 1761 / CIP 103989 / NBRC 15051 / NCIMB 9469 / D465</strain>
    </source>
</reference>
<evidence type="ECO:0000313" key="2">
    <source>
        <dbReference type="EMBL" id="ABG58461.1"/>
    </source>
</evidence>
<protein>
    <submittedName>
        <fullName evidence="2">Uncharacterized protein</fullName>
    </submittedName>
</protein>
<dbReference type="KEGG" id="chu:CHU_1186"/>
<keyword evidence="1" id="KW-0472">Membrane</keyword>
<sequence>MNLQSKMSQIQNNNGTIFCTVGGTLLSVLSNIHSDDLVKTCLLAAIGATVSFIVSLNLKGLVRIIKKKK</sequence>
<evidence type="ECO:0000256" key="1">
    <source>
        <dbReference type="SAM" id="Phobius"/>
    </source>
</evidence>
<accession>A0A6N4SQ99</accession>
<keyword evidence="1" id="KW-0812">Transmembrane</keyword>
<dbReference type="EMBL" id="CP000383">
    <property type="protein sequence ID" value="ABG58461.1"/>
    <property type="molecule type" value="Genomic_DNA"/>
</dbReference>
<dbReference type="AlphaFoldDB" id="A0A6N4SQ99"/>
<proteinExistence type="predicted"/>
<feature type="transmembrane region" description="Helical" evidence="1">
    <location>
        <begin position="12"/>
        <end position="30"/>
    </location>
</feature>
<name>A0A6N4SQ99_CYTH3</name>
<keyword evidence="1" id="KW-1133">Transmembrane helix</keyword>
<organism evidence="2 3">
    <name type="scientific">Cytophaga hutchinsonii (strain ATCC 33406 / DSM 1761 / CIP 103989 / NBRC 15051 / NCIMB 9469 / D465)</name>
    <dbReference type="NCBI Taxonomy" id="269798"/>
    <lineage>
        <taxon>Bacteria</taxon>
        <taxon>Pseudomonadati</taxon>
        <taxon>Bacteroidota</taxon>
        <taxon>Cytophagia</taxon>
        <taxon>Cytophagales</taxon>
        <taxon>Cytophagaceae</taxon>
        <taxon>Cytophaga</taxon>
    </lineage>
</organism>
<dbReference type="Proteomes" id="UP000001822">
    <property type="component" value="Chromosome"/>
</dbReference>
<keyword evidence="3" id="KW-1185">Reference proteome</keyword>